<dbReference type="InterPro" id="IPR000524">
    <property type="entry name" value="Tscrpt_reg_HTH_GntR"/>
</dbReference>
<dbReference type="PANTHER" id="PTHR43537:SF5">
    <property type="entry name" value="UXU OPERON TRANSCRIPTIONAL REGULATOR"/>
    <property type="match status" value="1"/>
</dbReference>
<dbReference type="SUPFAM" id="SSF48008">
    <property type="entry name" value="GntR ligand-binding domain-like"/>
    <property type="match status" value="1"/>
</dbReference>
<dbReference type="InterPro" id="IPR011711">
    <property type="entry name" value="GntR_C"/>
</dbReference>
<dbReference type="Pfam" id="PF07729">
    <property type="entry name" value="FCD"/>
    <property type="match status" value="1"/>
</dbReference>
<accession>A0ABU8WUX5</accession>
<dbReference type="InterPro" id="IPR036388">
    <property type="entry name" value="WH-like_DNA-bd_sf"/>
</dbReference>
<evidence type="ECO:0000313" key="6">
    <source>
        <dbReference type="Proteomes" id="UP001385892"/>
    </source>
</evidence>
<dbReference type="PRINTS" id="PR00035">
    <property type="entry name" value="HTHGNTR"/>
</dbReference>
<dbReference type="EMBL" id="JBBKZT010000020">
    <property type="protein sequence ID" value="MEJ8851214.1"/>
    <property type="molecule type" value="Genomic_DNA"/>
</dbReference>
<sequence length="245" mass="27068">MNENSTLSAFKPVRRRTFEDVTSQIREQIAQGALREGDRLPAERVLAETLGVSRNTVREALRSLEYAGLLTQKPGASGGAYIASGGVDVIRSAFDDLMSLGTIRAPDLIEARIVIGREVARLACERHDATDLAALVDNVEKTHKAAEAGDLPLRVRYSLEFHKLMALAAKNPVLTIMTNVLTDTTMKFVKAIGEMPNDFVLASRKRMLEHLRHRNADMAADEADAYLRTTLRSYLRDAQLPPVGR</sequence>
<protein>
    <submittedName>
        <fullName evidence="5">GntR family transcriptional regulator</fullName>
    </submittedName>
</protein>
<dbReference type="SMART" id="SM00895">
    <property type="entry name" value="FCD"/>
    <property type="match status" value="1"/>
</dbReference>
<name>A0ABU8WUX5_9BURK</name>
<feature type="domain" description="HTH gntR-type" evidence="4">
    <location>
        <begin position="15"/>
        <end position="85"/>
    </location>
</feature>
<dbReference type="SMART" id="SM00345">
    <property type="entry name" value="HTH_GNTR"/>
    <property type="match status" value="1"/>
</dbReference>
<dbReference type="Gene3D" id="1.20.120.530">
    <property type="entry name" value="GntR ligand-binding domain-like"/>
    <property type="match status" value="1"/>
</dbReference>
<dbReference type="SUPFAM" id="SSF46785">
    <property type="entry name" value="Winged helix' DNA-binding domain"/>
    <property type="match status" value="1"/>
</dbReference>
<dbReference type="RefSeq" id="WP_340346758.1">
    <property type="nucleotide sequence ID" value="NZ_JBBKZT010000020.1"/>
</dbReference>
<evidence type="ECO:0000256" key="3">
    <source>
        <dbReference type="ARBA" id="ARBA00023163"/>
    </source>
</evidence>
<dbReference type="Gene3D" id="1.10.10.10">
    <property type="entry name" value="Winged helix-like DNA-binding domain superfamily/Winged helix DNA-binding domain"/>
    <property type="match status" value="1"/>
</dbReference>
<reference evidence="5 6" key="1">
    <citation type="submission" date="2024-03" db="EMBL/GenBank/DDBJ databases">
        <title>Novel species of the genus Variovorax.</title>
        <authorList>
            <person name="Liu Q."/>
            <person name="Xin Y.-H."/>
        </authorList>
    </citation>
    <scope>NUCLEOTIDE SEQUENCE [LARGE SCALE GENOMIC DNA]</scope>
    <source>
        <strain evidence="5 6">KACC 18900</strain>
    </source>
</reference>
<gene>
    <name evidence="5" type="ORF">WKW82_31575</name>
</gene>
<evidence type="ECO:0000256" key="1">
    <source>
        <dbReference type="ARBA" id="ARBA00023015"/>
    </source>
</evidence>
<evidence type="ECO:0000313" key="5">
    <source>
        <dbReference type="EMBL" id="MEJ8851214.1"/>
    </source>
</evidence>
<keyword evidence="1" id="KW-0805">Transcription regulation</keyword>
<evidence type="ECO:0000259" key="4">
    <source>
        <dbReference type="PROSITE" id="PS50949"/>
    </source>
</evidence>
<proteinExistence type="predicted"/>
<evidence type="ECO:0000256" key="2">
    <source>
        <dbReference type="ARBA" id="ARBA00023125"/>
    </source>
</evidence>
<dbReference type="InterPro" id="IPR008920">
    <property type="entry name" value="TF_FadR/GntR_C"/>
</dbReference>
<keyword evidence="2" id="KW-0238">DNA-binding</keyword>
<dbReference type="Proteomes" id="UP001385892">
    <property type="component" value="Unassembled WGS sequence"/>
</dbReference>
<dbReference type="InterPro" id="IPR036390">
    <property type="entry name" value="WH_DNA-bd_sf"/>
</dbReference>
<comment type="caution">
    <text evidence="5">The sequence shown here is derived from an EMBL/GenBank/DDBJ whole genome shotgun (WGS) entry which is preliminary data.</text>
</comment>
<organism evidence="5 6">
    <name type="scientific">Variovorax rhizosphaerae</name>
    <dbReference type="NCBI Taxonomy" id="1836200"/>
    <lineage>
        <taxon>Bacteria</taxon>
        <taxon>Pseudomonadati</taxon>
        <taxon>Pseudomonadota</taxon>
        <taxon>Betaproteobacteria</taxon>
        <taxon>Burkholderiales</taxon>
        <taxon>Comamonadaceae</taxon>
        <taxon>Variovorax</taxon>
    </lineage>
</organism>
<dbReference type="PROSITE" id="PS50949">
    <property type="entry name" value="HTH_GNTR"/>
    <property type="match status" value="1"/>
</dbReference>
<dbReference type="PANTHER" id="PTHR43537">
    <property type="entry name" value="TRANSCRIPTIONAL REGULATOR, GNTR FAMILY"/>
    <property type="match status" value="1"/>
</dbReference>
<dbReference type="Pfam" id="PF00392">
    <property type="entry name" value="GntR"/>
    <property type="match status" value="1"/>
</dbReference>
<keyword evidence="6" id="KW-1185">Reference proteome</keyword>
<keyword evidence="3" id="KW-0804">Transcription</keyword>
<dbReference type="CDD" id="cd07377">
    <property type="entry name" value="WHTH_GntR"/>
    <property type="match status" value="1"/>
</dbReference>